<dbReference type="OMA" id="YGQAAHV"/>
<dbReference type="OrthoDB" id="6629658at2759"/>
<protein>
    <recommendedName>
        <fullName evidence="4">CPR type cuticle protein</fullName>
    </recommendedName>
</protein>
<dbReference type="EnsemblMetazoa" id="XM_014399329.1">
    <property type="protein sequence ID" value="XP_014254815.1"/>
    <property type="gene ID" value="LOC106669685"/>
</dbReference>
<dbReference type="KEGG" id="clec:106669685"/>
<evidence type="ECO:0000313" key="3">
    <source>
        <dbReference type="Proteomes" id="UP000494040"/>
    </source>
</evidence>
<keyword evidence="1" id="KW-0732">Signal</keyword>
<evidence type="ECO:0000256" key="1">
    <source>
        <dbReference type="SAM" id="SignalP"/>
    </source>
</evidence>
<organism evidence="2 3">
    <name type="scientific">Cimex lectularius</name>
    <name type="common">Bed bug</name>
    <name type="synonym">Acanthia lectularia</name>
    <dbReference type="NCBI Taxonomy" id="79782"/>
    <lineage>
        <taxon>Eukaryota</taxon>
        <taxon>Metazoa</taxon>
        <taxon>Ecdysozoa</taxon>
        <taxon>Arthropoda</taxon>
        <taxon>Hexapoda</taxon>
        <taxon>Insecta</taxon>
        <taxon>Pterygota</taxon>
        <taxon>Neoptera</taxon>
        <taxon>Paraneoptera</taxon>
        <taxon>Hemiptera</taxon>
        <taxon>Heteroptera</taxon>
        <taxon>Panheteroptera</taxon>
        <taxon>Cimicomorpha</taxon>
        <taxon>Cimicidae</taxon>
        <taxon>Cimex</taxon>
    </lineage>
</organism>
<proteinExistence type="predicted"/>
<name>A0A8I6TJB2_CIMLE</name>
<keyword evidence="3" id="KW-1185">Reference proteome</keyword>
<evidence type="ECO:0000313" key="2">
    <source>
        <dbReference type="EnsemblMetazoa" id="XP_014254815.1"/>
    </source>
</evidence>
<reference evidence="2" key="1">
    <citation type="submission" date="2022-01" db="UniProtKB">
        <authorList>
            <consortium name="EnsemblMetazoa"/>
        </authorList>
    </citation>
    <scope>IDENTIFICATION</scope>
</reference>
<dbReference type="Proteomes" id="UP000494040">
    <property type="component" value="Unassembled WGS sequence"/>
</dbReference>
<dbReference type="AlphaFoldDB" id="A0A8I6TJB2"/>
<feature type="signal peptide" evidence="1">
    <location>
        <begin position="1"/>
        <end position="16"/>
    </location>
</feature>
<sequence>MKQLLVFCAFVAAGSSRPDCRGPYYQEYARFNRDGSVADTPEVARAKVAHYAILAKAGGAVPHYPGQWISTPGSSPYSRSGYYWYDKERLNPDGTVAETLEVEHAKKGHFAAHAKARAYLGLPPVEVANNQVGAGATASRFAAHIGALRRSKRYAPAPLNPDGTVADTPEVATAKAQHFATVAKARAYNLIPVSYYTGGKWLGPPAPLNPDGTVADTPEVQAVKAAHFAAHAGARHGTLVFQPSTAYYG</sequence>
<accession>A0A8I6TJB2</accession>
<gene>
    <name evidence="2" type="primary">106669685</name>
</gene>
<feature type="chain" id="PRO_5035204303" description="CPR type cuticle protein" evidence="1">
    <location>
        <begin position="17"/>
        <end position="249"/>
    </location>
</feature>
<evidence type="ECO:0008006" key="4">
    <source>
        <dbReference type="Google" id="ProtNLM"/>
    </source>
</evidence>